<dbReference type="InterPro" id="IPR013708">
    <property type="entry name" value="Shikimate_DH-bd_N"/>
</dbReference>
<keyword evidence="3" id="KW-0028">Amino-acid biosynthesis</keyword>
<dbReference type="GO" id="GO:0005829">
    <property type="term" value="C:cytosol"/>
    <property type="evidence" value="ECO:0007669"/>
    <property type="project" value="TreeGrafter"/>
</dbReference>
<dbReference type="PANTHER" id="PTHR21089">
    <property type="entry name" value="SHIKIMATE DEHYDROGENASE"/>
    <property type="match status" value="1"/>
</dbReference>
<dbReference type="Proteomes" id="UP000808349">
    <property type="component" value="Unassembled WGS sequence"/>
</dbReference>
<evidence type="ECO:0000259" key="4">
    <source>
        <dbReference type="Pfam" id="PF08501"/>
    </source>
</evidence>
<comment type="caution">
    <text evidence="5">The sequence shown here is derived from an EMBL/GenBank/DDBJ whole genome shotgun (WGS) entry which is preliminary data.</text>
</comment>
<evidence type="ECO:0000313" key="6">
    <source>
        <dbReference type="Proteomes" id="UP000808349"/>
    </source>
</evidence>
<dbReference type="Gene3D" id="3.40.50.10860">
    <property type="entry name" value="Leucine Dehydrogenase, chain A, domain 1"/>
    <property type="match status" value="1"/>
</dbReference>
<feature type="domain" description="Shikimate dehydrogenase substrate binding N-terminal" evidence="4">
    <location>
        <begin position="8"/>
        <end position="73"/>
    </location>
</feature>
<dbReference type="GO" id="GO:0009073">
    <property type="term" value="P:aromatic amino acid family biosynthetic process"/>
    <property type="evidence" value="ECO:0007669"/>
    <property type="project" value="UniProtKB-KW"/>
</dbReference>
<name>A0A9D7S6I1_9BACT</name>
<dbReference type="Gene3D" id="3.40.50.720">
    <property type="entry name" value="NAD(P)-binding Rossmann-like Domain"/>
    <property type="match status" value="1"/>
</dbReference>
<dbReference type="EMBL" id="JADKFW010000004">
    <property type="protein sequence ID" value="MBK9716135.1"/>
    <property type="molecule type" value="Genomic_DNA"/>
</dbReference>
<dbReference type="AlphaFoldDB" id="A0A9D7S6I1"/>
<proteinExistence type="predicted"/>
<comment type="pathway">
    <text evidence="1">Metabolic intermediate biosynthesis; chorismate biosynthesis; chorismate from D-erythrose 4-phosphate and phosphoenolpyruvate: step 4/7.</text>
</comment>
<keyword evidence="3" id="KW-0057">Aromatic amino acid biosynthesis</keyword>
<dbReference type="Pfam" id="PF08501">
    <property type="entry name" value="Shikimate_dh_N"/>
    <property type="match status" value="1"/>
</dbReference>
<keyword evidence="2 5" id="KW-0560">Oxidoreductase</keyword>
<evidence type="ECO:0000256" key="1">
    <source>
        <dbReference type="ARBA" id="ARBA00004871"/>
    </source>
</evidence>
<dbReference type="GO" id="GO:0019632">
    <property type="term" value="P:shikimate metabolic process"/>
    <property type="evidence" value="ECO:0007669"/>
    <property type="project" value="TreeGrafter"/>
</dbReference>
<dbReference type="PANTHER" id="PTHR21089:SF1">
    <property type="entry name" value="BIFUNCTIONAL 3-DEHYDROQUINATE DEHYDRATASE_SHIKIMATE DEHYDROGENASE, CHLOROPLASTIC"/>
    <property type="match status" value="1"/>
</dbReference>
<reference evidence="5 6" key="1">
    <citation type="submission" date="2020-10" db="EMBL/GenBank/DDBJ databases">
        <title>Connecting structure to function with the recovery of over 1000 high-quality activated sludge metagenome-assembled genomes encoding full-length rRNA genes using long-read sequencing.</title>
        <authorList>
            <person name="Singleton C.M."/>
            <person name="Petriglieri F."/>
            <person name="Kristensen J.M."/>
            <person name="Kirkegaard R.H."/>
            <person name="Michaelsen T.Y."/>
            <person name="Andersen M.H."/>
            <person name="Karst S.M."/>
            <person name="Dueholm M.S."/>
            <person name="Nielsen P.H."/>
            <person name="Albertsen M."/>
        </authorList>
    </citation>
    <scope>NUCLEOTIDE SEQUENCE [LARGE SCALE GENOMIC DNA]</scope>
    <source>
        <strain evidence="5">Ribe_18-Q3-R11-54_BAT3C.373</strain>
    </source>
</reference>
<sequence length="228" mass="26130">MKDILIVLFKKQGLVNYKYSLYEIDNIEKIRSLFDHDSLLKGVNVTIPYKSSVIPYLDELSPEGHSIQAINCILNQNHKLIGHNTDAEAFEASLNQFIPPNFNSNALVLGTGGSSKAVFYVLDKKNINYQLVSRNPPNFEYQNITKDILNQHKLIINTSPLGMFPDLTLAPNINYSWIGTEHFLFDLVYNPENSLFLRRGILQGSHIQNGLEMLYRQAQLSWDFWNHS</sequence>
<dbReference type="GO" id="GO:0009423">
    <property type="term" value="P:chorismate biosynthetic process"/>
    <property type="evidence" value="ECO:0007669"/>
    <property type="project" value="TreeGrafter"/>
</dbReference>
<dbReference type="GO" id="GO:0050661">
    <property type="term" value="F:NADP binding"/>
    <property type="evidence" value="ECO:0007669"/>
    <property type="project" value="TreeGrafter"/>
</dbReference>
<gene>
    <name evidence="5" type="primary">aroE</name>
    <name evidence="5" type="ORF">IPO85_01160</name>
</gene>
<evidence type="ECO:0000313" key="5">
    <source>
        <dbReference type="EMBL" id="MBK9716135.1"/>
    </source>
</evidence>
<protein>
    <submittedName>
        <fullName evidence="5">Shikimate dehydrogenase</fullName>
        <ecNumber evidence="5">1.1.1.25</ecNumber>
    </submittedName>
</protein>
<dbReference type="CDD" id="cd01065">
    <property type="entry name" value="NAD_bind_Shikimate_DH"/>
    <property type="match status" value="1"/>
</dbReference>
<dbReference type="GO" id="GO:0004764">
    <property type="term" value="F:shikimate 3-dehydrogenase (NADP+) activity"/>
    <property type="evidence" value="ECO:0007669"/>
    <property type="project" value="UniProtKB-EC"/>
</dbReference>
<dbReference type="EC" id="1.1.1.25" evidence="5"/>
<dbReference type="SUPFAM" id="SSF53223">
    <property type="entry name" value="Aminoacid dehydrogenase-like, N-terminal domain"/>
    <property type="match status" value="1"/>
</dbReference>
<evidence type="ECO:0000256" key="3">
    <source>
        <dbReference type="ARBA" id="ARBA00023141"/>
    </source>
</evidence>
<dbReference type="InterPro" id="IPR036291">
    <property type="entry name" value="NAD(P)-bd_dom_sf"/>
</dbReference>
<dbReference type="SUPFAM" id="SSF51735">
    <property type="entry name" value="NAD(P)-binding Rossmann-fold domains"/>
    <property type="match status" value="1"/>
</dbReference>
<evidence type="ECO:0000256" key="2">
    <source>
        <dbReference type="ARBA" id="ARBA00023002"/>
    </source>
</evidence>
<organism evidence="5 6">
    <name type="scientific">Candidatus Defluviibacterium haderslevense</name>
    <dbReference type="NCBI Taxonomy" id="2981993"/>
    <lineage>
        <taxon>Bacteria</taxon>
        <taxon>Pseudomonadati</taxon>
        <taxon>Bacteroidota</taxon>
        <taxon>Saprospiria</taxon>
        <taxon>Saprospirales</taxon>
        <taxon>Saprospiraceae</taxon>
        <taxon>Candidatus Defluviibacterium</taxon>
    </lineage>
</organism>
<dbReference type="InterPro" id="IPR022893">
    <property type="entry name" value="Shikimate_DH_fam"/>
</dbReference>
<accession>A0A9D7S6I1</accession>
<dbReference type="InterPro" id="IPR046346">
    <property type="entry name" value="Aminoacid_DH-like_N_sf"/>
</dbReference>